<reference evidence="1 2" key="1">
    <citation type="journal article" date="2011" name="J. Bacteriol.">
        <title>Genome sequence of Chthoniobacter flavus Ellin428, an aerobic heterotrophic soil bacterium.</title>
        <authorList>
            <person name="Kant R."/>
            <person name="van Passel M.W."/>
            <person name="Palva A."/>
            <person name="Lucas S."/>
            <person name="Lapidus A."/>
            <person name="Glavina Del Rio T."/>
            <person name="Dalin E."/>
            <person name="Tice H."/>
            <person name="Bruce D."/>
            <person name="Goodwin L."/>
            <person name="Pitluck S."/>
            <person name="Larimer F.W."/>
            <person name="Land M.L."/>
            <person name="Hauser L."/>
            <person name="Sangwan P."/>
            <person name="de Vos W.M."/>
            <person name="Janssen P.H."/>
            <person name="Smidt H."/>
        </authorList>
    </citation>
    <scope>NUCLEOTIDE SEQUENCE [LARGE SCALE GENOMIC DNA]</scope>
    <source>
        <strain evidence="1 2">Ellin428</strain>
    </source>
</reference>
<sequence length="262" mass="30132">MPRPILKQFGDLKPEDFRQHPIWVSVHTLDYGAEWYEETDEETFRPWLEKPPVGADEMFLVSARLTFADGTEFDGFVTPARSYEGLRSMGSLQPQIFAPSGRRFGFWQGMFRRSESERDFYQTFTKSPQQVFPIRFQPLPGPHVERCFWRDTRIHVPTTWRGGGHAMTPPQKLEFRSVDYEQLTSAMKAGRQNQKQDQFLRSLLRAQRGWDANQALQANGPGIRFCVRRVHGSVSRHGGIGGDSPALFPTSILKLKATWPNT</sequence>
<dbReference type="STRING" id="497964.CfE428DRAFT_6554"/>
<evidence type="ECO:0000313" key="1">
    <source>
        <dbReference type="EMBL" id="EDY15943.1"/>
    </source>
</evidence>
<dbReference type="AlphaFoldDB" id="B4DCB3"/>
<organism evidence="1 2">
    <name type="scientific">Chthoniobacter flavus Ellin428</name>
    <dbReference type="NCBI Taxonomy" id="497964"/>
    <lineage>
        <taxon>Bacteria</taxon>
        <taxon>Pseudomonadati</taxon>
        <taxon>Verrucomicrobiota</taxon>
        <taxon>Spartobacteria</taxon>
        <taxon>Chthoniobacterales</taxon>
        <taxon>Chthoniobacteraceae</taxon>
        <taxon>Chthoniobacter</taxon>
    </lineage>
</organism>
<dbReference type="InParanoid" id="B4DCB3"/>
<protein>
    <submittedName>
        <fullName evidence="1">Uncharacterized protein</fullName>
    </submittedName>
</protein>
<name>B4DCB3_9BACT</name>
<dbReference type="Proteomes" id="UP000005824">
    <property type="component" value="Unassembled WGS sequence"/>
</dbReference>
<keyword evidence="2" id="KW-1185">Reference proteome</keyword>
<dbReference type="EMBL" id="ABVL01000046">
    <property type="protein sequence ID" value="EDY15943.1"/>
    <property type="molecule type" value="Genomic_DNA"/>
</dbReference>
<comment type="caution">
    <text evidence="1">The sequence shown here is derived from an EMBL/GenBank/DDBJ whole genome shotgun (WGS) entry which is preliminary data.</text>
</comment>
<evidence type="ECO:0000313" key="2">
    <source>
        <dbReference type="Proteomes" id="UP000005824"/>
    </source>
</evidence>
<proteinExistence type="predicted"/>
<gene>
    <name evidence="1" type="ORF">CfE428DRAFT_6554</name>
</gene>
<accession>B4DCB3</accession>